<feature type="disulfide bond" evidence="17">
    <location>
        <begin position="122"/>
        <end position="323"/>
    </location>
</feature>
<organism evidence="20 21">
    <name type="scientific">Eucalyptus globulus</name>
    <name type="common">Tasmanian blue gum</name>
    <dbReference type="NCBI Taxonomy" id="34317"/>
    <lineage>
        <taxon>Eukaryota</taxon>
        <taxon>Viridiplantae</taxon>
        <taxon>Streptophyta</taxon>
        <taxon>Embryophyta</taxon>
        <taxon>Tracheophyta</taxon>
        <taxon>Spermatophyta</taxon>
        <taxon>Magnoliopsida</taxon>
        <taxon>eudicotyledons</taxon>
        <taxon>Gunneridae</taxon>
        <taxon>Pentapetalae</taxon>
        <taxon>rosids</taxon>
        <taxon>malvids</taxon>
        <taxon>Myrtales</taxon>
        <taxon>Myrtaceae</taxon>
        <taxon>Myrtoideae</taxon>
        <taxon>Eucalypteae</taxon>
        <taxon>Eucalyptus</taxon>
    </lineage>
</organism>
<dbReference type="InterPro" id="IPR010255">
    <property type="entry name" value="Haem_peroxidase_sf"/>
</dbReference>
<feature type="binding site" evidence="15">
    <location>
        <position position="75"/>
    </location>
    <ligand>
        <name>Ca(2+)</name>
        <dbReference type="ChEBI" id="CHEBI:29108"/>
        <label>1</label>
    </ligand>
</feature>
<evidence type="ECO:0000256" key="10">
    <source>
        <dbReference type="ARBA" id="ARBA00023004"/>
    </source>
</evidence>
<feature type="disulfide bond" evidence="17">
    <location>
        <begin position="69"/>
        <end position="74"/>
    </location>
</feature>
<evidence type="ECO:0000256" key="13">
    <source>
        <dbReference type="PIRSR" id="PIRSR600823-1"/>
    </source>
</evidence>
<dbReference type="SUPFAM" id="SSF48113">
    <property type="entry name" value="Heme-dependent peroxidases"/>
    <property type="match status" value="1"/>
</dbReference>
<proteinExistence type="inferred from homology"/>
<feature type="active site" description="Proton acceptor" evidence="13">
    <location>
        <position position="67"/>
    </location>
</feature>
<evidence type="ECO:0000313" key="20">
    <source>
        <dbReference type="EMBL" id="KAL3719553.1"/>
    </source>
</evidence>
<dbReference type="GO" id="GO:0005576">
    <property type="term" value="C:extracellular region"/>
    <property type="evidence" value="ECO:0007669"/>
    <property type="project" value="UniProtKB-SubCell"/>
</dbReference>
<keyword evidence="5 18" id="KW-0575">Peroxidase</keyword>
<dbReference type="Gene3D" id="1.10.420.10">
    <property type="entry name" value="Peroxidase, domain 2"/>
    <property type="match status" value="1"/>
</dbReference>
<feature type="site" description="Transition state stabilizer" evidence="16">
    <location>
        <position position="63"/>
    </location>
</feature>
<evidence type="ECO:0000256" key="6">
    <source>
        <dbReference type="ARBA" id="ARBA00022617"/>
    </source>
</evidence>
<dbReference type="EMBL" id="JBJKBG010000010">
    <property type="protein sequence ID" value="KAL3719553.1"/>
    <property type="molecule type" value="Genomic_DNA"/>
</dbReference>
<accession>A0ABD3IZL7</accession>
<dbReference type="InterPro" id="IPR019793">
    <property type="entry name" value="Peroxidases_heam-ligand_BS"/>
</dbReference>
<feature type="binding site" evidence="15">
    <location>
        <position position="250"/>
    </location>
    <ligand>
        <name>Ca(2+)</name>
        <dbReference type="ChEBI" id="CHEBI:29108"/>
        <label>2</label>
    </ligand>
</feature>
<keyword evidence="8 15" id="KW-0106">Calcium</keyword>
<evidence type="ECO:0000256" key="12">
    <source>
        <dbReference type="ARBA" id="ARBA00023180"/>
    </source>
</evidence>
<dbReference type="PROSITE" id="PS00436">
    <property type="entry name" value="PEROXIDASE_2"/>
    <property type="match status" value="1"/>
</dbReference>
<reference evidence="20 21" key="1">
    <citation type="submission" date="2024-11" db="EMBL/GenBank/DDBJ databases">
        <title>Chromosome-level genome assembly of Eucalyptus globulus Labill. provides insights into its genome evolution.</title>
        <authorList>
            <person name="Li X."/>
        </authorList>
    </citation>
    <scope>NUCLEOTIDE SEQUENCE [LARGE SCALE GENOMIC DNA]</scope>
    <source>
        <strain evidence="20">CL2024</strain>
        <tissue evidence="20">Fresh tender leaves</tissue>
    </source>
</reference>
<comment type="cofactor">
    <cofactor evidence="15 18">
        <name>Ca(2+)</name>
        <dbReference type="ChEBI" id="CHEBI:29108"/>
    </cofactor>
    <text evidence="15 18">Binds 2 calcium ions per subunit.</text>
</comment>
<evidence type="ECO:0000256" key="17">
    <source>
        <dbReference type="PIRSR" id="PIRSR600823-5"/>
    </source>
</evidence>
<keyword evidence="21" id="KW-1185">Reference proteome</keyword>
<dbReference type="GO" id="GO:0140825">
    <property type="term" value="F:lactoperoxidase activity"/>
    <property type="evidence" value="ECO:0007669"/>
    <property type="project" value="UniProtKB-EC"/>
</dbReference>
<dbReference type="FunFam" id="1.10.420.10:FF:000006">
    <property type="entry name" value="Peroxidase"/>
    <property type="match status" value="1"/>
</dbReference>
<comment type="catalytic activity">
    <reaction evidence="1 18">
        <text>2 a phenolic donor + H2O2 = 2 a phenolic radical donor + 2 H2O</text>
        <dbReference type="Rhea" id="RHEA:56136"/>
        <dbReference type="ChEBI" id="CHEBI:15377"/>
        <dbReference type="ChEBI" id="CHEBI:16240"/>
        <dbReference type="ChEBI" id="CHEBI:139520"/>
        <dbReference type="ChEBI" id="CHEBI:139521"/>
        <dbReference type="EC" id="1.11.1.7"/>
    </reaction>
</comment>
<dbReference type="InterPro" id="IPR000823">
    <property type="entry name" value="Peroxidase_pln"/>
</dbReference>
<gene>
    <name evidence="20" type="ORF">ACJRO7_004510</name>
</gene>
<comment type="subcellular location">
    <subcellularLocation>
        <location evidence="18">Secreted</location>
    </subcellularLocation>
</comment>
<feature type="signal peptide" evidence="18">
    <location>
        <begin position="1"/>
        <end position="25"/>
    </location>
</feature>
<dbReference type="Gene3D" id="1.10.520.10">
    <property type="match status" value="1"/>
</dbReference>
<feature type="disulfide bond" evidence="17">
    <location>
        <begin position="36"/>
        <end position="116"/>
    </location>
</feature>
<keyword evidence="7 15" id="KW-0479">Metal-binding</keyword>
<dbReference type="GO" id="GO:0042744">
    <property type="term" value="P:hydrogen peroxide catabolic process"/>
    <property type="evidence" value="ECO:0007669"/>
    <property type="project" value="UniProtKB-KW"/>
</dbReference>
<name>A0ABD3IZL7_EUCGL</name>
<evidence type="ECO:0000256" key="3">
    <source>
        <dbReference type="ARBA" id="ARBA00006873"/>
    </source>
</evidence>
<dbReference type="FunFam" id="1.10.520.10:FF:000001">
    <property type="entry name" value="Peroxidase"/>
    <property type="match status" value="1"/>
</dbReference>
<evidence type="ECO:0000256" key="16">
    <source>
        <dbReference type="PIRSR" id="PIRSR600823-4"/>
    </source>
</evidence>
<keyword evidence="18" id="KW-0964">Secreted</keyword>
<dbReference type="InterPro" id="IPR033905">
    <property type="entry name" value="Secretory_peroxidase"/>
</dbReference>
<evidence type="ECO:0000256" key="5">
    <source>
        <dbReference type="ARBA" id="ARBA00022559"/>
    </source>
</evidence>
<dbReference type="CDD" id="cd00693">
    <property type="entry name" value="secretory_peroxidase"/>
    <property type="match status" value="1"/>
</dbReference>
<feature type="binding site" evidence="15">
    <location>
        <position position="77"/>
    </location>
    <ligand>
        <name>Ca(2+)</name>
        <dbReference type="ChEBI" id="CHEBI:29108"/>
        <label>1</label>
    </ligand>
</feature>
<feature type="chain" id="PRO_5044534512" description="Peroxidase" evidence="18">
    <location>
        <begin position="26"/>
        <end position="328"/>
    </location>
</feature>
<feature type="binding site" evidence="15">
    <location>
        <position position="68"/>
    </location>
    <ligand>
        <name>Ca(2+)</name>
        <dbReference type="ChEBI" id="CHEBI:29108"/>
        <label>1</label>
    </ligand>
</feature>
<dbReference type="PRINTS" id="PR00458">
    <property type="entry name" value="PEROXIDASE"/>
</dbReference>
<dbReference type="Pfam" id="PF00141">
    <property type="entry name" value="peroxidase"/>
    <property type="match status" value="1"/>
</dbReference>
<protein>
    <recommendedName>
        <fullName evidence="4 18">Peroxidase</fullName>
        <ecNumber evidence="4 18">1.11.1.7</ecNumber>
    </recommendedName>
</protein>
<feature type="binding site" evidence="15">
    <location>
        <position position="89"/>
    </location>
    <ligand>
        <name>Ca(2+)</name>
        <dbReference type="ChEBI" id="CHEBI:29108"/>
        <label>1</label>
    </ligand>
</feature>
<feature type="binding site" evidence="14">
    <location>
        <position position="164"/>
    </location>
    <ligand>
        <name>substrate</name>
    </ligand>
</feature>
<keyword evidence="11 17" id="KW-1015">Disulfide bond</keyword>
<dbReference type="InterPro" id="IPR019794">
    <property type="entry name" value="Peroxidases_AS"/>
</dbReference>
<comment type="similarity">
    <text evidence="18">Belongs to the peroxidase family. Classical plant (class III) peroxidase subfamily.</text>
</comment>
<keyword evidence="9 18" id="KW-0560">Oxidoreductase</keyword>
<comment type="similarity">
    <text evidence="3">Belongs to the peroxidase family. Ascorbate peroxidase subfamily.</text>
</comment>
<feature type="binding site" description="axial binding residue" evidence="15">
    <location>
        <position position="194"/>
    </location>
    <ligand>
        <name>heme b</name>
        <dbReference type="ChEBI" id="CHEBI:60344"/>
    </ligand>
    <ligandPart>
        <name>Fe</name>
        <dbReference type="ChEBI" id="CHEBI:18248"/>
    </ligandPart>
</feature>
<sequence>MKTMETSFGFCVIFLLTTMLNSGSATLQVGFYRSTCPAAESVVRKAVNKAVARNPGIGAGLIRMHFHDCFVRGCDASILLDSTPGNPSEKEHPANNPSLRGYEVIDEAKAELEYLCPSTVSCADILAFAARDSTYKLGSINYAVPAGRRDGLVSLRDEPSQNLPPPSLDAQQLEANFARKGLSLDEMVTLSGAHSIGVSHCSSFSNRLYSFNATHKRDPSMEPKLASELKAKCPNNGGTSDPTVPLDFVTPNRLDNKYYTNLKKHRGVLTSDQTLFNSPSTAHIVRRNANHGGAWANKFAAAMVKMGSIDVLTGSQGEIRRNCRVVNY</sequence>
<feature type="binding site" evidence="15">
    <location>
        <position position="247"/>
    </location>
    <ligand>
        <name>Ca(2+)</name>
        <dbReference type="ChEBI" id="CHEBI:29108"/>
        <label>2</label>
    </ligand>
</feature>
<dbReference type="EC" id="1.11.1.7" evidence="4 18"/>
<dbReference type="PROSITE" id="PS50873">
    <property type="entry name" value="PEROXIDASE_4"/>
    <property type="match status" value="1"/>
</dbReference>
<dbReference type="PROSITE" id="PS00435">
    <property type="entry name" value="PEROXIDASE_1"/>
    <property type="match status" value="1"/>
</dbReference>
<feature type="binding site" evidence="15">
    <location>
        <position position="255"/>
    </location>
    <ligand>
        <name>Ca(2+)</name>
        <dbReference type="ChEBI" id="CHEBI:29108"/>
        <label>2</label>
    </ligand>
</feature>
<evidence type="ECO:0000256" key="1">
    <source>
        <dbReference type="ARBA" id="ARBA00000189"/>
    </source>
</evidence>
<keyword evidence="18" id="KW-0732">Signal</keyword>
<dbReference type="AlphaFoldDB" id="A0ABD3IZL7"/>
<dbReference type="GO" id="GO:0006979">
    <property type="term" value="P:response to oxidative stress"/>
    <property type="evidence" value="ECO:0007669"/>
    <property type="project" value="UniProtKB-UniRule"/>
</dbReference>
<evidence type="ECO:0000256" key="7">
    <source>
        <dbReference type="ARBA" id="ARBA00022723"/>
    </source>
</evidence>
<keyword evidence="6 18" id="KW-0349">Heme</keyword>
<dbReference type="InterPro" id="IPR002016">
    <property type="entry name" value="Haem_peroxidase"/>
</dbReference>
<evidence type="ECO:0000256" key="18">
    <source>
        <dbReference type="RuleBase" id="RU362060"/>
    </source>
</evidence>
<keyword evidence="10 15" id="KW-0408">Iron</keyword>
<feature type="binding site" evidence="15">
    <location>
        <position position="71"/>
    </location>
    <ligand>
        <name>Ca(2+)</name>
        <dbReference type="ChEBI" id="CHEBI:29108"/>
        <label>1</label>
    </ligand>
</feature>
<comment type="caution">
    <text evidence="20">The sequence shown here is derived from an EMBL/GenBank/DDBJ whole genome shotgun (WGS) entry which is preliminary data.</text>
</comment>
<evidence type="ECO:0000259" key="19">
    <source>
        <dbReference type="PROSITE" id="PS50873"/>
    </source>
</evidence>
<feature type="binding site" evidence="15">
    <location>
        <position position="73"/>
    </location>
    <ligand>
        <name>Ca(2+)</name>
        <dbReference type="ChEBI" id="CHEBI:29108"/>
        <label>1</label>
    </ligand>
</feature>
<evidence type="ECO:0000256" key="8">
    <source>
        <dbReference type="ARBA" id="ARBA00022837"/>
    </source>
</evidence>
<evidence type="ECO:0000256" key="14">
    <source>
        <dbReference type="PIRSR" id="PIRSR600823-2"/>
    </source>
</evidence>
<evidence type="ECO:0000256" key="2">
    <source>
        <dbReference type="ARBA" id="ARBA00002322"/>
    </source>
</evidence>
<dbReference type="PRINTS" id="PR00461">
    <property type="entry name" value="PLPEROXIDASE"/>
</dbReference>
<evidence type="ECO:0000256" key="15">
    <source>
        <dbReference type="PIRSR" id="PIRSR600823-3"/>
    </source>
</evidence>
<comment type="cofactor">
    <cofactor evidence="15 18">
        <name>heme b</name>
        <dbReference type="ChEBI" id="CHEBI:60344"/>
    </cofactor>
    <text evidence="15 18">Binds 1 heme b (iron(II)-protoporphyrin IX) group per subunit.</text>
</comment>
<dbReference type="PANTHER" id="PTHR31235">
    <property type="entry name" value="PEROXIDASE 25-RELATED"/>
    <property type="match status" value="1"/>
</dbReference>
<evidence type="ECO:0000256" key="9">
    <source>
        <dbReference type="ARBA" id="ARBA00023002"/>
    </source>
</evidence>
<dbReference type="GO" id="GO:0046872">
    <property type="term" value="F:metal ion binding"/>
    <property type="evidence" value="ECO:0007669"/>
    <property type="project" value="UniProtKB-UniRule"/>
</dbReference>
<dbReference type="Proteomes" id="UP001634007">
    <property type="component" value="Unassembled WGS sequence"/>
</dbReference>
<evidence type="ECO:0000256" key="11">
    <source>
        <dbReference type="ARBA" id="ARBA00023157"/>
    </source>
</evidence>
<feature type="domain" description="Plant heme peroxidase family profile" evidence="19">
    <location>
        <begin position="26"/>
        <end position="327"/>
    </location>
</feature>
<feature type="disulfide bond" evidence="17">
    <location>
        <begin position="201"/>
        <end position="233"/>
    </location>
</feature>
<evidence type="ECO:0000313" key="21">
    <source>
        <dbReference type="Proteomes" id="UP001634007"/>
    </source>
</evidence>
<dbReference type="GO" id="GO:0020037">
    <property type="term" value="F:heme binding"/>
    <property type="evidence" value="ECO:0007669"/>
    <property type="project" value="UniProtKB-UniRule"/>
</dbReference>
<comment type="function">
    <text evidence="2">Removal of H(2)O(2), oxidation of toxic reductants, biosynthesis and degradation of lignin, suberization, auxin catabolism, response to environmental stresses such as wounding, pathogen attack and oxidative stress. These functions might be dependent on each isozyme/isoform in each plant tissue.</text>
</comment>
<evidence type="ECO:0000256" key="4">
    <source>
        <dbReference type="ARBA" id="ARBA00012313"/>
    </source>
</evidence>
<keyword evidence="12" id="KW-0325">Glycoprotein</keyword>
<keyword evidence="18" id="KW-0376">Hydrogen peroxide</keyword>